<keyword evidence="5" id="KW-1185">Reference proteome</keyword>
<keyword evidence="1 2" id="KW-0732">Signal</keyword>
<organism evidence="4 5">
    <name type="scientific">Apophysomyces ossiformis</name>
    <dbReference type="NCBI Taxonomy" id="679940"/>
    <lineage>
        <taxon>Eukaryota</taxon>
        <taxon>Fungi</taxon>
        <taxon>Fungi incertae sedis</taxon>
        <taxon>Mucoromycota</taxon>
        <taxon>Mucoromycotina</taxon>
        <taxon>Mucoromycetes</taxon>
        <taxon>Mucorales</taxon>
        <taxon>Mucorineae</taxon>
        <taxon>Mucoraceae</taxon>
        <taxon>Apophysomyces</taxon>
    </lineage>
</organism>
<evidence type="ECO:0000313" key="4">
    <source>
        <dbReference type="EMBL" id="KAF7732836.1"/>
    </source>
</evidence>
<evidence type="ECO:0000259" key="3">
    <source>
        <dbReference type="Pfam" id="PF03330"/>
    </source>
</evidence>
<evidence type="ECO:0000256" key="2">
    <source>
        <dbReference type="SAM" id="SignalP"/>
    </source>
</evidence>
<evidence type="ECO:0000256" key="1">
    <source>
        <dbReference type="ARBA" id="ARBA00022729"/>
    </source>
</evidence>
<dbReference type="PANTHER" id="PTHR31836">
    <property type="match status" value="1"/>
</dbReference>
<dbReference type="EMBL" id="JABAYA010000001">
    <property type="protein sequence ID" value="KAF7732836.1"/>
    <property type="molecule type" value="Genomic_DNA"/>
</dbReference>
<dbReference type="InterPro" id="IPR036908">
    <property type="entry name" value="RlpA-like_sf"/>
</dbReference>
<dbReference type="InterPro" id="IPR009009">
    <property type="entry name" value="RlpA-like_DPBB"/>
</dbReference>
<evidence type="ECO:0000313" key="5">
    <source>
        <dbReference type="Proteomes" id="UP000605846"/>
    </source>
</evidence>
<dbReference type="Pfam" id="PF03330">
    <property type="entry name" value="DPBB_1"/>
    <property type="match status" value="1"/>
</dbReference>
<dbReference type="AlphaFoldDB" id="A0A8H7EUQ7"/>
<dbReference type="Gene3D" id="2.40.40.10">
    <property type="entry name" value="RlpA-like domain"/>
    <property type="match status" value="1"/>
</dbReference>
<feature type="domain" description="RlpA-like protein double-psi beta-barrel" evidence="3">
    <location>
        <begin position="73"/>
        <end position="135"/>
    </location>
</feature>
<dbReference type="InterPro" id="IPR051477">
    <property type="entry name" value="Expansin_CellWall"/>
</dbReference>
<feature type="signal peptide" evidence="2">
    <location>
        <begin position="1"/>
        <end position="24"/>
    </location>
</feature>
<reference evidence="4" key="1">
    <citation type="submission" date="2020-01" db="EMBL/GenBank/DDBJ databases">
        <title>Genome Sequencing of Three Apophysomyces-Like Fungal Strains Confirms a Novel Fungal Genus in the Mucoromycota with divergent Burkholderia-like Endosymbiotic Bacteria.</title>
        <authorList>
            <person name="Stajich J.E."/>
            <person name="Macias A.M."/>
            <person name="Carter-House D."/>
            <person name="Lovett B."/>
            <person name="Kasson L.R."/>
            <person name="Berry K."/>
            <person name="Grigoriev I."/>
            <person name="Chang Y."/>
            <person name="Spatafora J."/>
            <person name="Kasson M.T."/>
        </authorList>
    </citation>
    <scope>NUCLEOTIDE SEQUENCE</scope>
    <source>
        <strain evidence="4">NRRL A-21654</strain>
    </source>
</reference>
<feature type="chain" id="PRO_5034117398" description="RlpA-like protein double-psi beta-barrel domain-containing protein" evidence="2">
    <location>
        <begin position="25"/>
        <end position="139"/>
    </location>
</feature>
<proteinExistence type="predicted"/>
<name>A0A8H7EUQ7_9FUNG</name>
<accession>A0A8H7EUQ7</accession>
<gene>
    <name evidence="4" type="ORF">EC973_000112</name>
</gene>
<comment type="caution">
    <text evidence="4">The sequence shown here is derived from an EMBL/GenBank/DDBJ whole genome shotgun (WGS) entry which is preliminary data.</text>
</comment>
<dbReference type="OrthoDB" id="623670at2759"/>
<dbReference type="CDD" id="cd22191">
    <property type="entry name" value="DPBB_RlpA_EXP_N-like"/>
    <property type="match status" value="1"/>
</dbReference>
<sequence>MLLFTNFRTLIVALVIATATTANALPVERGVDDIINGLFNGFVTFFHPKTEGGEIGACGPKEDDNSRICALNIHQFGKTSKSKWCNKKVQLKRGKKTTICTITDSCPGCKQYSIDATPAVFRDLGDENEGVISVTWQVI</sequence>
<dbReference type="SUPFAM" id="SSF50685">
    <property type="entry name" value="Barwin-like endoglucanases"/>
    <property type="match status" value="1"/>
</dbReference>
<dbReference type="Proteomes" id="UP000605846">
    <property type="component" value="Unassembled WGS sequence"/>
</dbReference>
<dbReference type="PANTHER" id="PTHR31836:SF28">
    <property type="entry name" value="SRCR DOMAIN-CONTAINING PROTEIN-RELATED"/>
    <property type="match status" value="1"/>
</dbReference>
<protein>
    <recommendedName>
        <fullName evidence="3">RlpA-like protein double-psi beta-barrel domain-containing protein</fullName>
    </recommendedName>
</protein>